<dbReference type="EMBL" id="CP029159">
    <property type="protein sequence ID" value="QKM67840.1"/>
    <property type="molecule type" value="Genomic_DNA"/>
</dbReference>
<evidence type="ECO:0000313" key="2">
    <source>
        <dbReference type="EMBL" id="QKM67840.1"/>
    </source>
</evidence>
<gene>
    <name evidence="2" type="ORF">STSU_012320</name>
</gene>
<proteinExistence type="predicted"/>
<keyword evidence="3" id="KW-1185">Reference proteome</keyword>
<evidence type="ECO:0000313" key="3">
    <source>
        <dbReference type="Proteomes" id="UP000005940"/>
    </source>
</evidence>
<dbReference type="Proteomes" id="UP000005940">
    <property type="component" value="Chromosome"/>
</dbReference>
<protein>
    <recommendedName>
        <fullName evidence="4">DUF3040 domain-containing protein</fullName>
    </recommendedName>
</protein>
<name>A0A7G3UFI2_STRT9</name>
<evidence type="ECO:0000256" key="1">
    <source>
        <dbReference type="SAM" id="Phobius"/>
    </source>
</evidence>
<accession>A0A7G3UFI2</accession>
<evidence type="ECO:0008006" key="4">
    <source>
        <dbReference type="Google" id="ProtNLM"/>
    </source>
</evidence>
<sequence length="83" mass="9257">MSGRTRKQEDVRRMLSAGPAALPPDLARRAMELGTRIARRRRTARAAVWLLLFALITGLLLWAAVAEPWSRPPRETSPPVEGI</sequence>
<dbReference type="AlphaFoldDB" id="A0A7G3UFI2"/>
<keyword evidence="1" id="KW-0472">Membrane</keyword>
<organism evidence="2 3">
    <name type="scientific">Streptomyces tsukubensis (strain DSM 42081 / NBRC 108919 / NRRL 18488 / 9993)</name>
    <dbReference type="NCBI Taxonomy" id="1114943"/>
    <lineage>
        <taxon>Bacteria</taxon>
        <taxon>Bacillati</taxon>
        <taxon>Actinomycetota</taxon>
        <taxon>Actinomycetes</taxon>
        <taxon>Kitasatosporales</taxon>
        <taxon>Streptomycetaceae</taxon>
        <taxon>Streptomyces</taxon>
    </lineage>
</organism>
<dbReference type="RefSeq" id="WP_040914656.1">
    <property type="nucleotide sequence ID" value="NZ_CP029159.1"/>
</dbReference>
<reference evidence="2 3" key="1">
    <citation type="journal article" date="2012" name="J. Bacteriol.">
        <title>Draft genome of Streptomyces tsukubaensis NRRL 18488, the producer of the clinically important immunosuppressant tacrolimus (FK506).</title>
        <authorList>
            <person name="Barreiro C."/>
            <person name="Prieto C."/>
            <person name="Sola-Landa A."/>
            <person name="Solera E."/>
            <person name="Martinez-Castro M."/>
            <person name="Perez-Redondo R."/>
            <person name="Garcia-Estrada C."/>
            <person name="Aparicio J.F."/>
            <person name="Fernandez-Martinez L.T."/>
            <person name="Santos-Aberturas J."/>
            <person name="Salehi-Najafabadi Z."/>
            <person name="Rodriguez-Garcia A."/>
            <person name="Tauch A."/>
            <person name="Martin J.F."/>
        </authorList>
    </citation>
    <scope>NUCLEOTIDE SEQUENCE [LARGE SCALE GENOMIC DNA]</scope>
    <source>
        <strain evidence="3">DSM 42081 / NBRC 108919 / NRRL 18488 / 9993</strain>
    </source>
</reference>
<feature type="transmembrane region" description="Helical" evidence="1">
    <location>
        <begin position="46"/>
        <end position="65"/>
    </location>
</feature>
<keyword evidence="1" id="KW-1133">Transmembrane helix</keyword>
<keyword evidence="1" id="KW-0812">Transmembrane</keyword>